<name>A0ABY1M9F3_RHORH</name>
<organism evidence="2 3">
    <name type="scientific">Rhodococcus rhodochrous J3</name>
    <dbReference type="NCBI Taxonomy" id="903528"/>
    <lineage>
        <taxon>Bacteria</taxon>
        <taxon>Bacillati</taxon>
        <taxon>Actinomycetota</taxon>
        <taxon>Actinomycetes</taxon>
        <taxon>Mycobacteriales</taxon>
        <taxon>Nocardiaceae</taxon>
        <taxon>Rhodococcus</taxon>
    </lineage>
</organism>
<dbReference type="InterPro" id="IPR012340">
    <property type="entry name" value="NA-bd_OB-fold"/>
</dbReference>
<evidence type="ECO:0000259" key="1">
    <source>
        <dbReference type="Pfam" id="PF12172"/>
    </source>
</evidence>
<dbReference type="SUPFAM" id="SSF50249">
    <property type="entry name" value="Nucleic acid-binding proteins"/>
    <property type="match status" value="1"/>
</dbReference>
<protein>
    <submittedName>
        <fullName evidence="2">Rubredoxin-like zinc ribbon domain</fullName>
    </submittedName>
</protein>
<feature type="domain" description="ChsH2 rubredoxin-like zinc ribbon" evidence="1">
    <location>
        <begin position="3"/>
        <end position="30"/>
    </location>
</feature>
<keyword evidence="3" id="KW-1185">Reference proteome</keyword>
<evidence type="ECO:0000313" key="3">
    <source>
        <dbReference type="Proteomes" id="UP000193566"/>
    </source>
</evidence>
<dbReference type="Proteomes" id="UP000193566">
    <property type="component" value="Unassembled WGS sequence"/>
</dbReference>
<sequence length="109" mass="11662">MSIIVQSCRNCGEHYFPYRLVCPACGKASFTDVEIDSGTVEDVVRTAADVAIGTVRCGPRLCVIARLTPTDLRPGAVVALNHTITDGADPAGFVPARTPGLQRKETYIQ</sequence>
<dbReference type="InterPro" id="IPR022002">
    <property type="entry name" value="ChsH2_Znr"/>
</dbReference>
<dbReference type="Pfam" id="PF12172">
    <property type="entry name" value="zf-ChsH2"/>
    <property type="match status" value="1"/>
</dbReference>
<accession>A0ABY1M9F3</accession>
<dbReference type="Gene3D" id="6.10.30.10">
    <property type="match status" value="1"/>
</dbReference>
<gene>
    <name evidence="2" type="ORF">SAMN02745947_02028</name>
</gene>
<proteinExistence type="predicted"/>
<comment type="caution">
    <text evidence="2">The sequence shown here is derived from an EMBL/GenBank/DDBJ whole genome shotgun (WGS) entry which is preliminary data.</text>
</comment>
<evidence type="ECO:0000313" key="2">
    <source>
        <dbReference type="EMBL" id="SMG31136.1"/>
    </source>
</evidence>
<dbReference type="RefSeq" id="WP_059384837.1">
    <property type="nucleotide sequence ID" value="NZ_FXAV01000004.1"/>
</dbReference>
<reference evidence="2 3" key="1">
    <citation type="submission" date="2017-04" db="EMBL/GenBank/DDBJ databases">
        <authorList>
            <person name="Varghese N."/>
            <person name="Submissions S."/>
        </authorList>
    </citation>
    <scope>NUCLEOTIDE SEQUENCE [LARGE SCALE GENOMIC DNA]</scope>
    <source>
        <strain evidence="2 3">J3</strain>
    </source>
</reference>
<dbReference type="EMBL" id="FXAV01000004">
    <property type="protein sequence ID" value="SMG31136.1"/>
    <property type="molecule type" value="Genomic_DNA"/>
</dbReference>